<dbReference type="AlphaFoldDB" id="A0A561PT88"/>
<dbReference type="EMBL" id="VIWO01000003">
    <property type="protein sequence ID" value="TWF41331.1"/>
    <property type="molecule type" value="Genomic_DNA"/>
</dbReference>
<comment type="caution">
    <text evidence="1">The sequence shown here is derived from an EMBL/GenBank/DDBJ whole genome shotgun (WGS) entry which is preliminary data.</text>
</comment>
<protein>
    <submittedName>
        <fullName evidence="1">Uncharacterized protein</fullName>
    </submittedName>
</protein>
<sequence length="104" mass="11472">MVIAIMIAGPHAFSQQGAADAYWTVETGRHPVIYTIIRFYTPADQLLHTIRINGSWMDPGKAKMQRRIKQIQHQPGMVINPGGVASVMKVPVDSIQIFSATANN</sequence>
<evidence type="ECO:0000313" key="1">
    <source>
        <dbReference type="EMBL" id="TWF41331.1"/>
    </source>
</evidence>
<organism evidence="1 2">
    <name type="scientific">Chitinophaga polysaccharea</name>
    <dbReference type="NCBI Taxonomy" id="1293035"/>
    <lineage>
        <taxon>Bacteria</taxon>
        <taxon>Pseudomonadati</taxon>
        <taxon>Bacteroidota</taxon>
        <taxon>Chitinophagia</taxon>
        <taxon>Chitinophagales</taxon>
        <taxon>Chitinophagaceae</taxon>
        <taxon>Chitinophaga</taxon>
    </lineage>
</organism>
<gene>
    <name evidence="1" type="ORF">FHW36_103135</name>
</gene>
<proteinExistence type="predicted"/>
<accession>A0A561PT88</accession>
<keyword evidence="2" id="KW-1185">Reference proteome</keyword>
<reference evidence="1 2" key="1">
    <citation type="submission" date="2019-06" db="EMBL/GenBank/DDBJ databases">
        <title>Sorghum-associated microbial communities from plants grown in Nebraska, USA.</title>
        <authorList>
            <person name="Schachtman D."/>
        </authorList>
    </citation>
    <scope>NUCLEOTIDE SEQUENCE [LARGE SCALE GENOMIC DNA]</scope>
    <source>
        <strain evidence="1 2">1209</strain>
    </source>
</reference>
<dbReference type="Proteomes" id="UP000320811">
    <property type="component" value="Unassembled WGS sequence"/>
</dbReference>
<name>A0A561PT88_9BACT</name>
<evidence type="ECO:0000313" key="2">
    <source>
        <dbReference type="Proteomes" id="UP000320811"/>
    </source>
</evidence>